<dbReference type="NCBIfam" id="TIGR04474">
    <property type="entry name" value="tcm_partner"/>
    <property type="match status" value="1"/>
</dbReference>
<evidence type="ECO:0000313" key="2">
    <source>
        <dbReference type="EMBL" id="TEW72057.1"/>
    </source>
</evidence>
<evidence type="ECO:0000259" key="1">
    <source>
        <dbReference type="Pfam" id="PF22560"/>
    </source>
</evidence>
<dbReference type="Proteomes" id="UP000298517">
    <property type="component" value="Unassembled WGS sequence"/>
</dbReference>
<dbReference type="AlphaFoldDB" id="A0A4Y8ANK8"/>
<dbReference type="EMBL" id="SNQI01000006">
    <property type="protein sequence ID" value="TEW72057.1"/>
    <property type="molecule type" value="Genomic_DNA"/>
</dbReference>
<gene>
    <name evidence="2" type="primary">tcmP</name>
    <name evidence="2" type="ORF">E2488_14400</name>
</gene>
<accession>A0A4Y8ANK8</accession>
<feature type="domain" description="GMT-like wHTH" evidence="1">
    <location>
        <begin position="274"/>
        <end position="350"/>
    </location>
</feature>
<evidence type="ECO:0000313" key="3">
    <source>
        <dbReference type="Proteomes" id="UP000298517"/>
    </source>
</evidence>
<comment type="caution">
    <text evidence="2">The sequence shown here is derived from an EMBL/GenBank/DDBJ whole genome shotgun (WGS) entry which is preliminary data.</text>
</comment>
<name>A0A4Y8ANK8_9FLAO</name>
<dbReference type="OrthoDB" id="5318244at2"/>
<dbReference type="Pfam" id="PF22560">
    <property type="entry name" value="GMT-wHTH"/>
    <property type="match status" value="1"/>
</dbReference>
<organism evidence="2 3">
    <name type="scientific">Gramella jeungdoensis</name>
    <dbReference type="NCBI Taxonomy" id="708091"/>
    <lineage>
        <taxon>Bacteria</taxon>
        <taxon>Pseudomonadati</taxon>
        <taxon>Bacteroidota</taxon>
        <taxon>Flavobacteriia</taxon>
        <taxon>Flavobacteriales</taxon>
        <taxon>Flavobacteriaceae</taxon>
        <taxon>Christiangramia</taxon>
    </lineage>
</organism>
<dbReference type="InterPro" id="IPR054339">
    <property type="entry name" value="GMT_wHTH"/>
</dbReference>
<dbReference type="RefSeq" id="WP_134249082.1">
    <property type="nucleotide sequence ID" value="NZ_SNQI01000006.1"/>
</dbReference>
<protein>
    <submittedName>
        <fullName evidence="2">Three-Cys-motif partner protein TcmP</fullName>
    </submittedName>
</protein>
<reference evidence="2 3" key="1">
    <citation type="journal article" date="2011" name="J. Microbiol.">
        <title>Gramella jeungdoensis sp. nov., isolated from a solar saltern in Korea.</title>
        <authorList>
            <person name="Joung Y."/>
            <person name="Kim H."/>
            <person name="Jang T."/>
            <person name="Ahn T.S."/>
            <person name="Joh K."/>
        </authorList>
    </citation>
    <scope>NUCLEOTIDE SEQUENCE [LARGE SCALE GENOMIC DNA]</scope>
    <source>
        <strain evidence="2 3">KCTC 23123</strain>
    </source>
</reference>
<sequence length="372" mass="43794">MSGKNIHSEPFDNGTITKLEIFEDYAQAWIPTFVMQPRFGEIHIFDFFSGPGYDSNNIPGSPIRILNKINEQLGNILQSKTKIVLHLNEFEPNLKAQKKFELLKKNCEEFILLNPKFKYFLTVNYYNENAEDLFFKLLPTIQEFPSLVYLDQNGVKFISQEYVDELEKLNTTDFIYFVSSSFFKRYGKTEEFKKALEIEIEELESEEYRNMHRLVFNKINSRLPENSELKLFPFSIKKNANIYGIIFGAKNYAAVDKFLKIAWKRNNLNGEADFDIDEDKTKIQLDMFEGKKMTKIEKFKNDLESKLLENTSVTNKQVLMYTYANGHIPQHAVDLLKQMKKEGKLDYEGKSPFLNYENVFRKYNIVNYKIIK</sequence>
<dbReference type="InterPro" id="IPR031009">
    <property type="entry name" value="Tcm_partner"/>
</dbReference>
<proteinExistence type="predicted"/>
<keyword evidence="3" id="KW-1185">Reference proteome</keyword>